<keyword evidence="3" id="KW-1185">Reference proteome</keyword>
<dbReference type="EMBL" id="SMKW01000068">
    <property type="protein sequence ID" value="TDD40665.1"/>
    <property type="molecule type" value="Genomic_DNA"/>
</dbReference>
<comment type="caution">
    <text evidence="2">The sequence shown here is derived from an EMBL/GenBank/DDBJ whole genome shotgun (WGS) entry which is preliminary data.</text>
</comment>
<evidence type="ECO:0000256" key="1">
    <source>
        <dbReference type="SAM" id="MobiDB-lite"/>
    </source>
</evidence>
<protein>
    <submittedName>
        <fullName evidence="2">Uncharacterized protein</fullName>
    </submittedName>
</protein>
<evidence type="ECO:0000313" key="2">
    <source>
        <dbReference type="EMBL" id="TDD40665.1"/>
    </source>
</evidence>
<accession>A0A4R4Y8D0</accession>
<dbReference type="Proteomes" id="UP000294947">
    <property type="component" value="Unassembled WGS sequence"/>
</dbReference>
<proteinExistence type="predicted"/>
<dbReference type="AlphaFoldDB" id="A0A4R4Y8D0"/>
<sequence>MTTERAVRGHFRMVRGHAAGWGAGRRFRAKSPLLVRAGWRFRAKSPSGVRHRRLRPQPGGAILKRPLT</sequence>
<feature type="compositionally biased region" description="Basic residues" evidence="1">
    <location>
        <begin position="46"/>
        <end position="55"/>
    </location>
</feature>
<evidence type="ECO:0000313" key="3">
    <source>
        <dbReference type="Proteomes" id="UP000294947"/>
    </source>
</evidence>
<organism evidence="2 3">
    <name type="scientific">Saccharopolyspora elongata</name>
    <dbReference type="NCBI Taxonomy" id="2530387"/>
    <lineage>
        <taxon>Bacteria</taxon>
        <taxon>Bacillati</taxon>
        <taxon>Actinomycetota</taxon>
        <taxon>Actinomycetes</taxon>
        <taxon>Pseudonocardiales</taxon>
        <taxon>Pseudonocardiaceae</taxon>
        <taxon>Saccharopolyspora</taxon>
    </lineage>
</organism>
<reference evidence="2 3" key="1">
    <citation type="submission" date="2019-03" db="EMBL/GenBank/DDBJ databases">
        <title>Draft genome sequences of novel Actinobacteria.</title>
        <authorList>
            <person name="Sahin N."/>
            <person name="Ay H."/>
            <person name="Saygin H."/>
        </authorList>
    </citation>
    <scope>NUCLEOTIDE SEQUENCE [LARGE SCALE GENOMIC DNA]</scope>
    <source>
        <strain evidence="2 3">7K502</strain>
    </source>
</reference>
<name>A0A4R4Y8D0_9PSEU</name>
<gene>
    <name evidence="2" type="ORF">E1288_34905</name>
</gene>
<feature type="region of interest" description="Disordered" evidence="1">
    <location>
        <begin position="46"/>
        <end position="68"/>
    </location>
</feature>